<dbReference type="InterPro" id="IPR003896">
    <property type="entry name" value="Bacterial_exotoxin_B"/>
</dbReference>
<sequence length="866" mass="96343">MQLNKIGKCIATSVLFSQLIVYSGVSYAEEKQSNSKTKQERTDKQSAPSPQGLMGYYYQDQHFQQLALMGHRQATDLKVTKSEVKDFLSKDQQQIQSVRLIGYIKPSQTGEYIFSTSSDQHVMIQLDENQIVNQSPMTAPIQLEKDKIYKIRIEYVPEQMESKDTLLDLELNWSISGGKAESIPESAFLLPDISRKQDKEKIVPETSLFQKQGKENNVSRSTKSLATDDSRDTDDDAIPDQWEIDGYTIQRKVAVKWEDSMKEKGYKKYVSDPDKQHTVRDPYTDWEKAAGHMDSAIKREARNPLVAAYPSVGVHMEKLIISNNQNVSSQVGKSISSTTSSSSTNDNTVGVDVSAGYSLLGGFNAQVTGRYSHTWSSTSGVENSNSDNWSRDLGINTGQAAYLNANVRYYNTGTAPIYNVKPTTNFVLKGDGIVTVKAKENQVGNVLQAGGTYPDKQHAPIALNTLDDFGSQLIPINFDQMIQLENGGKLNLQTTQANGLYGVIKANGGLSVDPSQEWDHVKAQIESASASIIMDTGEETLERRVAAKDYRDPEDLTPETTLGEALAMAFDTTEKDGELYYKDMPLRESVTGIVFDRATAEEVKVQLDKMPDQDKKLYNVKIKRGMNIMIQKPVWFDHFDNNDHANWSNEFTIAQGQGIKGDAGRFNGETFVNLKETEGLKPNTAYLFSVYVKSSTPAKLHVFYGDSQSYGYRQIGPETTLNASQGYQRIQMKFITDEKGTIPQYRSLGIRILEGNDILVDDAMLLELRPAVNQDVLEEISFKLRNNGSISMYTSVFLREDTSFDVFMNGKETGTLGTYKKGQRTNDITVGSLSTGITPAQAVDPNNKFEVKVNGKTIASFNGAGK</sequence>
<dbReference type="RefSeq" id="WP_098775682.1">
    <property type="nucleotide sequence ID" value="NZ_NUHO01000012.1"/>
</dbReference>
<dbReference type="InterPro" id="IPR011658">
    <property type="entry name" value="PA14_dom"/>
</dbReference>
<dbReference type="EMBL" id="NUHO01000012">
    <property type="protein sequence ID" value="PGM97605.1"/>
    <property type="molecule type" value="Genomic_DNA"/>
</dbReference>
<dbReference type="InterPro" id="IPR035331">
    <property type="entry name" value="Binary_toxB_3"/>
</dbReference>
<feature type="compositionally biased region" description="Polar residues" evidence="1">
    <location>
        <begin position="207"/>
        <end position="227"/>
    </location>
</feature>
<dbReference type="GO" id="GO:0051260">
    <property type="term" value="P:protein homooligomerization"/>
    <property type="evidence" value="ECO:0007669"/>
    <property type="project" value="InterPro"/>
</dbReference>
<proteinExistence type="predicted"/>
<dbReference type="SUPFAM" id="SSF56988">
    <property type="entry name" value="Anthrax protective antigen"/>
    <property type="match status" value="1"/>
</dbReference>
<dbReference type="SMART" id="SM00758">
    <property type="entry name" value="PA14"/>
    <property type="match status" value="1"/>
</dbReference>
<dbReference type="Pfam" id="PF03495">
    <property type="entry name" value="Binary_toxB"/>
    <property type="match status" value="1"/>
</dbReference>
<name>A0A2B9E9Y9_BACCE</name>
<evidence type="ECO:0000259" key="2">
    <source>
        <dbReference type="PROSITE" id="PS51820"/>
    </source>
</evidence>
<gene>
    <name evidence="3" type="ORF">CN958_02220</name>
</gene>
<feature type="region of interest" description="Disordered" evidence="1">
    <location>
        <begin position="203"/>
        <end position="237"/>
    </location>
</feature>
<dbReference type="Pfam" id="PF17475">
    <property type="entry name" value="Binary_toxB_2"/>
    <property type="match status" value="1"/>
</dbReference>
<evidence type="ECO:0000256" key="1">
    <source>
        <dbReference type="SAM" id="MobiDB-lite"/>
    </source>
</evidence>
<dbReference type="Proteomes" id="UP000222054">
    <property type="component" value="Unassembled WGS sequence"/>
</dbReference>
<dbReference type="InterPro" id="IPR035088">
    <property type="entry name" value="PA_Ca-bd"/>
</dbReference>
<protein>
    <submittedName>
        <fullName evidence="3">Iota toxin protein Ib</fullName>
    </submittedName>
</protein>
<dbReference type="Pfam" id="PF07691">
    <property type="entry name" value="PA14"/>
    <property type="match status" value="1"/>
</dbReference>
<dbReference type="Gene3D" id="2.60.120.240">
    <property type="entry name" value="Protective antigen, heptamerisation domain"/>
    <property type="match status" value="1"/>
</dbReference>
<dbReference type="AlphaFoldDB" id="A0A2B9E9Y9"/>
<dbReference type="Gene3D" id="3.90.182.10">
    <property type="entry name" value="Toxin - Anthrax Protective Antigen,domain 1"/>
    <property type="match status" value="1"/>
</dbReference>
<dbReference type="Pfam" id="PF17476">
    <property type="entry name" value="Binary_toxB_3"/>
    <property type="match status" value="1"/>
</dbReference>
<dbReference type="PROSITE" id="PS51820">
    <property type="entry name" value="PA14"/>
    <property type="match status" value="1"/>
</dbReference>
<feature type="region of interest" description="Disordered" evidence="1">
    <location>
        <begin position="31"/>
        <end position="51"/>
    </location>
</feature>
<feature type="compositionally biased region" description="Basic and acidic residues" evidence="1">
    <location>
        <begin position="31"/>
        <end position="44"/>
    </location>
</feature>
<dbReference type="PRINTS" id="PR01391">
    <property type="entry name" value="BINARYTOXINB"/>
</dbReference>
<comment type="caution">
    <text evidence="3">The sequence shown here is derived from an EMBL/GenBank/DDBJ whole genome shotgun (WGS) entry which is preliminary data.</text>
</comment>
<dbReference type="GO" id="GO:0005576">
    <property type="term" value="C:extracellular region"/>
    <property type="evidence" value="ECO:0007669"/>
    <property type="project" value="InterPro"/>
</dbReference>
<feature type="domain" description="PA14" evidence="2">
    <location>
        <begin position="48"/>
        <end position="187"/>
    </location>
</feature>
<accession>A0A2B9E9Y9</accession>
<evidence type="ECO:0000313" key="4">
    <source>
        <dbReference type="Proteomes" id="UP000222054"/>
    </source>
</evidence>
<dbReference type="InterPro" id="IPR037524">
    <property type="entry name" value="PA14/GLEYA"/>
</dbReference>
<reference evidence="3 4" key="1">
    <citation type="submission" date="2017-09" db="EMBL/GenBank/DDBJ databases">
        <title>Large-scale bioinformatics analysis of Bacillus genomes uncovers conserved roles of natural products in bacterial physiology.</title>
        <authorList>
            <consortium name="Agbiome Team Llc"/>
            <person name="Bleich R.M."/>
            <person name="Grubbs K.J."/>
            <person name="Santa Maria K.C."/>
            <person name="Allen S.E."/>
            <person name="Farag S."/>
            <person name="Shank E.A."/>
            <person name="Bowers A."/>
        </authorList>
    </citation>
    <scope>NUCLEOTIDE SEQUENCE [LARGE SCALE GENOMIC DNA]</scope>
    <source>
        <strain evidence="3 4">AFS053130</strain>
    </source>
</reference>
<dbReference type="Gene3D" id="3.10.20.110">
    <property type="match status" value="1"/>
</dbReference>
<evidence type="ECO:0000313" key="3">
    <source>
        <dbReference type="EMBL" id="PGM97605.1"/>
    </source>
</evidence>
<dbReference type="InterPro" id="IPR037149">
    <property type="entry name" value="PA_heptamer_dom_sf"/>
</dbReference>
<organism evidence="3 4">
    <name type="scientific">Bacillus cereus</name>
    <dbReference type="NCBI Taxonomy" id="1396"/>
    <lineage>
        <taxon>Bacteria</taxon>
        <taxon>Bacillati</taxon>
        <taxon>Bacillota</taxon>
        <taxon>Bacilli</taxon>
        <taxon>Bacillales</taxon>
        <taxon>Bacillaceae</taxon>
        <taxon>Bacillus</taxon>
        <taxon>Bacillus cereus group</taxon>
    </lineage>
</organism>
<dbReference type="InterPro" id="IPR027439">
    <property type="entry name" value="PA_heptamer_dom"/>
</dbReference>